<dbReference type="InterPro" id="IPR036291">
    <property type="entry name" value="NAD(P)-bd_dom_sf"/>
</dbReference>
<feature type="compositionally biased region" description="Low complexity" evidence="4">
    <location>
        <begin position="323"/>
        <end position="376"/>
    </location>
</feature>
<dbReference type="InterPro" id="IPR013328">
    <property type="entry name" value="6PGD_dom2"/>
</dbReference>
<dbReference type="InterPro" id="IPR006114">
    <property type="entry name" value="6PGDH_C"/>
</dbReference>
<dbReference type="NCBIfam" id="TIGR00872">
    <property type="entry name" value="gnd_rel"/>
    <property type="match status" value="1"/>
</dbReference>
<proteinExistence type="inferred from homology"/>
<dbReference type="Pfam" id="PF03446">
    <property type="entry name" value="NAD_binding_2"/>
    <property type="match status" value="1"/>
</dbReference>
<dbReference type="AlphaFoldDB" id="A0A849HTW9"/>
<dbReference type="Gene3D" id="1.10.1040.10">
    <property type="entry name" value="N-(1-d-carboxylethyl)-l-norvaline Dehydrogenase, domain 2"/>
    <property type="match status" value="1"/>
</dbReference>
<feature type="compositionally biased region" description="Basic residues" evidence="4">
    <location>
        <begin position="377"/>
        <end position="391"/>
    </location>
</feature>
<evidence type="ECO:0000259" key="5">
    <source>
        <dbReference type="SMART" id="SM01350"/>
    </source>
</evidence>
<dbReference type="InterPro" id="IPR006115">
    <property type="entry name" value="6PGDH_NADP-bd"/>
</dbReference>
<dbReference type="Proteomes" id="UP000588586">
    <property type="component" value="Unassembled WGS sequence"/>
</dbReference>
<keyword evidence="3" id="KW-0311">Gluconate utilization</keyword>
<dbReference type="GO" id="GO:0019521">
    <property type="term" value="P:D-gluconate metabolic process"/>
    <property type="evidence" value="ECO:0007669"/>
    <property type="project" value="UniProtKB-KW"/>
</dbReference>
<dbReference type="GO" id="GO:0006098">
    <property type="term" value="P:pentose-phosphate shunt"/>
    <property type="evidence" value="ECO:0007669"/>
    <property type="project" value="InterPro"/>
</dbReference>
<feature type="compositionally biased region" description="Basic and acidic residues" evidence="4">
    <location>
        <begin position="299"/>
        <end position="322"/>
    </location>
</feature>
<organism evidence="6 7">
    <name type="scientific">Knoellia koreensis</name>
    <dbReference type="NCBI Taxonomy" id="2730921"/>
    <lineage>
        <taxon>Bacteria</taxon>
        <taxon>Bacillati</taxon>
        <taxon>Actinomycetota</taxon>
        <taxon>Actinomycetes</taxon>
        <taxon>Micrococcales</taxon>
        <taxon>Intrasporangiaceae</taxon>
        <taxon>Knoellia</taxon>
    </lineage>
</organism>
<evidence type="ECO:0000256" key="3">
    <source>
        <dbReference type="ARBA" id="ARBA00023064"/>
    </source>
</evidence>
<gene>
    <name evidence="6" type="primary">gnd</name>
    <name evidence="6" type="ORF">HJG52_18795</name>
</gene>
<dbReference type="PRINTS" id="PR00076">
    <property type="entry name" value="6PGDHDRGNASE"/>
</dbReference>
<dbReference type="RefSeq" id="WP_171245172.1">
    <property type="nucleotide sequence ID" value="NZ_JABEPQ010000006.1"/>
</dbReference>
<comment type="caution">
    <text evidence="6">The sequence shown here is derived from an EMBL/GenBank/DDBJ whole genome shotgun (WGS) entry which is preliminary data.</text>
</comment>
<dbReference type="InterPro" id="IPR008927">
    <property type="entry name" value="6-PGluconate_DH-like_C_sf"/>
</dbReference>
<dbReference type="SMART" id="SM01350">
    <property type="entry name" value="6PGD"/>
    <property type="match status" value="1"/>
</dbReference>
<dbReference type="EMBL" id="JABEPQ010000006">
    <property type="protein sequence ID" value="NNM48037.1"/>
    <property type="molecule type" value="Genomic_DNA"/>
</dbReference>
<dbReference type="PANTHER" id="PTHR11811">
    <property type="entry name" value="6-PHOSPHOGLUCONATE DEHYDROGENASE"/>
    <property type="match status" value="1"/>
</dbReference>
<dbReference type="InterPro" id="IPR006183">
    <property type="entry name" value="Pgluconate_DH"/>
</dbReference>
<dbReference type="Pfam" id="PF00393">
    <property type="entry name" value="6PGD"/>
    <property type="match status" value="1"/>
</dbReference>
<evidence type="ECO:0000313" key="7">
    <source>
        <dbReference type="Proteomes" id="UP000588586"/>
    </source>
</evidence>
<feature type="region of interest" description="Disordered" evidence="4">
    <location>
        <begin position="299"/>
        <end position="391"/>
    </location>
</feature>
<dbReference type="GO" id="GO:0004616">
    <property type="term" value="F:phosphogluconate dehydrogenase (decarboxylating) activity"/>
    <property type="evidence" value="ECO:0007669"/>
    <property type="project" value="InterPro"/>
</dbReference>
<dbReference type="InterPro" id="IPR004849">
    <property type="entry name" value="6DGDH_YqeC"/>
</dbReference>
<reference evidence="6 7" key="1">
    <citation type="submission" date="2020-04" db="EMBL/GenBank/DDBJ databases">
        <title>Knoellia sp. isolate from air conditioner.</title>
        <authorList>
            <person name="Chea S."/>
            <person name="Kim D.-U."/>
        </authorList>
    </citation>
    <scope>NUCLEOTIDE SEQUENCE [LARGE SCALE GENOMIC DNA]</scope>
    <source>
        <strain evidence="6 7">DB2414S</strain>
    </source>
</reference>
<keyword evidence="2" id="KW-0560">Oxidoreductase</keyword>
<dbReference type="SUPFAM" id="SSF48179">
    <property type="entry name" value="6-phosphogluconate dehydrogenase C-terminal domain-like"/>
    <property type="match status" value="1"/>
</dbReference>
<feature type="domain" description="6-phosphogluconate dehydrogenase C-terminal" evidence="5">
    <location>
        <begin position="162"/>
        <end position="368"/>
    </location>
</feature>
<evidence type="ECO:0000313" key="6">
    <source>
        <dbReference type="EMBL" id="NNM48037.1"/>
    </source>
</evidence>
<protein>
    <submittedName>
        <fullName evidence="6">Decarboxylating 6-phosphogluconate dehydrogenase</fullName>
    </submittedName>
</protein>
<accession>A0A849HTW9</accession>
<evidence type="ECO:0000256" key="2">
    <source>
        <dbReference type="ARBA" id="ARBA00023002"/>
    </source>
</evidence>
<evidence type="ECO:0000256" key="4">
    <source>
        <dbReference type="SAM" id="MobiDB-lite"/>
    </source>
</evidence>
<sequence>MQLGLIGLGKMGGNMRERLRRAGIDVVGYDRNPKVSDAKSLADLVKKLQAPRIVWVMVPSGAPTRDTIEKLSKLLSKGDLVIDGGNSKYTDDFENEKLLKAKGIGYLDCGVSGGIWGLENGYGLMVGGSAANVKRAMPIFDALRPEGPRDEGFVHAGKVGAGHYTKMVHNGIEYGLMAAYAEGYELLEAKDIVTDVPGAFKAWTRGTVVRSWLLDLLVDALEKNEHLDDVSGYTVDSGEGRWTVEEAINLSVPMPVISASLFARFASRQKESPTMQAVAALRGGFGGHQVMTVKEGEQLREEGAPQHEKSVQVKAATKEKPTKSAAKAAAKGRKAAAAGPSSGTGSTSAAGRGRSGATRAGATSGTGSTGAQASKRGAAKRGAAKRAAKKA</sequence>
<dbReference type="NCBIfam" id="NF007161">
    <property type="entry name" value="PRK09599.1"/>
    <property type="match status" value="1"/>
</dbReference>
<dbReference type="GO" id="GO:0050661">
    <property type="term" value="F:NADP binding"/>
    <property type="evidence" value="ECO:0007669"/>
    <property type="project" value="InterPro"/>
</dbReference>
<evidence type="ECO:0000256" key="1">
    <source>
        <dbReference type="ARBA" id="ARBA00008419"/>
    </source>
</evidence>
<dbReference type="SUPFAM" id="SSF51735">
    <property type="entry name" value="NAD(P)-binding Rossmann-fold domains"/>
    <property type="match status" value="1"/>
</dbReference>
<comment type="similarity">
    <text evidence="1">Belongs to the 6-phosphogluconate dehydrogenase family.</text>
</comment>
<keyword evidence="7" id="KW-1185">Reference proteome</keyword>
<name>A0A849HTW9_9MICO</name>
<dbReference type="Gene3D" id="3.40.50.720">
    <property type="entry name" value="NAD(P)-binding Rossmann-like Domain"/>
    <property type="match status" value="1"/>
</dbReference>